<dbReference type="RefSeq" id="WP_238227834.1">
    <property type="nucleotide sequence ID" value="NZ_BPQD01000038.1"/>
</dbReference>
<dbReference type="InterPro" id="IPR011066">
    <property type="entry name" value="MscS_channel_C_sf"/>
</dbReference>
<evidence type="ECO:0000256" key="3">
    <source>
        <dbReference type="ARBA" id="ARBA00022475"/>
    </source>
</evidence>
<feature type="compositionally biased region" description="Basic and acidic residues" evidence="8">
    <location>
        <begin position="302"/>
        <end position="331"/>
    </location>
</feature>
<evidence type="ECO:0000256" key="2">
    <source>
        <dbReference type="ARBA" id="ARBA00008017"/>
    </source>
</evidence>
<keyword evidence="7" id="KW-0406">Ion transport</keyword>
<feature type="transmembrane region" description="Helical" evidence="7">
    <location>
        <begin position="20"/>
        <end position="41"/>
    </location>
</feature>
<comment type="similarity">
    <text evidence="2 7">Belongs to the MscS (TC 1.A.23) family.</text>
</comment>
<gene>
    <name evidence="11" type="ORF">QWZ12_15225</name>
</gene>
<feature type="domain" description="Mechanosensitive ion channel MscS C-terminal" evidence="10">
    <location>
        <begin position="191"/>
        <end position="265"/>
    </location>
</feature>
<keyword evidence="7" id="KW-0813">Transport</keyword>
<feature type="domain" description="Mechanosensitive ion channel MscS" evidence="9">
    <location>
        <begin position="108"/>
        <end position="170"/>
    </location>
</feature>
<evidence type="ECO:0000313" key="12">
    <source>
        <dbReference type="Proteomes" id="UP001224644"/>
    </source>
</evidence>
<evidence type="ECO:0000256" key="6">
    <source>
        <dbReference type="ARBA" id="ARBA00023136"/>
    </source>
</evidence>
<keyword evidence="3" id="KW-1003">Cell membrane</keyword>
<feature type="transmembrane region" description="Helical" evidence="7">
    <location>
        <begin position="61"/>
        <end position="83"/>
    </location>
</feature>
<dbReference type="PROSITE" id="PS01246">
    <property type="entry name" value="UPF0003"/>
    <property type="match status" value="1"/>
</dbReference>
<comment type="caution">
    <text evidence="11">The sequence shown here is derived from an EMBL/GenBank/DDBJ whole genome shotgun (WGS) entry which is preliminary data.</text>
</comment>
<evidence type="ECO:0000259" key="9">
    <source>
        <dbReference type="Pfam" id="PF00924"/>
    </source>
</evidence>
<dbReference type="InterPro" id="IPR010920">
    <property type="entry name" value="LSM_dom_sf"/>
</dbReference>
<keyword evidence="6 7" id="KW-0472">Membrane</keyword>
<keyword evidence="12" id="KW-1185">Reference proteome</keyword>
<dbReference type="InterPro" id="IPR006686">
    <property type="entry name" value="MscS_channel_CS"/>
</dbReference>
<keyword evidence="7" id="KW-0997">Cell inner membrane</keyword>
<dbReference type="PANTHER" id="PTHR30221:SF1">
    <property type="entry name" value="SMALL-CONDUCTANCE MECHANOSENSITIVE CHANNEL"/>
    <property type="match status" value="1"/>
</dbReference>
<evidence type="ECO:0000256" key="4">
    <source>
        <dbReference type="ARBA" id="ARBA00022692"/>
    </source>
</evidence>
<dbReference type="Gene3D" id="2.30.30.60">
    <property type="match status" value="1"/>
</dbReference>
<feature type="region of interest" description="Disordered" evidence="8">
    <location>
        <begin position="280"/>
        <end position="331"/>
    </location>
</feature>
<keyword evidence="4 7" id="KW-0812">Transmembrane</keyword>
<dbReference type="SUPFAM" id="SSF82861">
    <property type="entry name" value="Mechanosensitive channel protein MscS (YggB), transmembrane region"/>
    <property type="match status" value="1"/>
</dbReference>
<dbReference type="InterPro" id="IPR011014">
    <property type="entry name" value="MscS_channel_TM-2"/>
</dbReference>
<dbReference type="SUPFAM" id="SSF50182">
    <property type="entry name" value="Sm-like ribonucleoproteins"/>
    <property type="match status" value="1"/>
</dbReference>
<comment type="subcellular location">
    <subcellularLocation>
        <location evidence="7">Cell inner membrane</location>
        <topology evidence="7">Multi-pass membrane protein</topology>
    </subcellularLocation>
    <subcellularLocation>
        <location evidence="1">Cell membrane</location>
        <topology evidence="1">Multi-pass membrane protein</topology>
    </subcellularLocation>
</comment>
<dbReference type="InterPro" id="IPR045275">
    <property type="entry name" value="MscS_archaea/bacteria_type"/>
</dbReference>
<evidence type="ECO:0000256" key="8">
    <source>
        <dbReference type="SAM" id="MobiDB-lite"/>
    </source>
</evidence>
<comment type="caution">
    <text evidence="7">Lacks conserved residue(s) required for the propagation of feature annotation.</text>
</comment>
<name>A0ABT8BK98_9HYPH</name>
<evidence type="ECO:0000259" key="10">
    <source>
        <dbReference type="Pfam" id="PF21082"/>
    </source>
</evidence>
<dbReference type="Gene3D" id="1.10.287.1260">
    <property type="match status" value="1"/>
</dbReference>
<evidence type="ECO:0000256" key="5">
    <source>
        <dbReference type="ARBA" id="ARBA00022989"/>
    </source>
</evidence>
<comment type="subunit">
    <text evidence="7">Homoheptamer.</text>
</comment>
<dbReference type="InterPro" id="IPR023408">
    <property type="entry name" value="MscS_beta-dom_sf"/>
</dbReference>
<sequence>MIFSEALGRLEVLGRSAAALLPGLAVALVLFGLGLLVARGVRAAVRRAATLREASPGSASVLGRIAGGMTILVSFLVAASVAFPSVSAADLFNLLGIGGVAIGFAFRDVLQNLLAGILILLTRPFVIGDQIRAGSHEGTVEDVWVRATVLRTYDNQRVLIPNATLFVDKITVITAHDKRRLAFPLTIGNGDDMKEARHVIAEALRGTEGVLADPAPEALVTGLGAAGVDMTARFWIDPPRRRDAVDALDHAISNVKDALTAAGIDLPYPTSQVLLHDQTEAADGDRTRQREGWPAGKSPPRARWEVLREDRDDVQRRDPERRGSEGKDEPA</sequence>
<evidence type="ECO:0000256" key="1">
    <source>
        <dbReference type="ARBA" id="ARBA00004651"/>
    </source>
</evidence>
<feature type="compositionally biased region" description="Basic and acidic residues" evidence="8">
    <location>
        <begin position="280"/>
        <end position="291"/>
    </location>
</feature>
<keyword evidence="7" id="KW-0407">Ion channel</keyword>
<comment type="function">
    <text evidence="7">Mechanosensitive channel that participates in the regulation of osmotic pressure changes within the cell, opening in response to stretch forces in the membrane lipid bilayer, without the need for other proteins. Contributes to normal resistance to hypoosmotic shock. Forms an ion channel of 1.0 nanosiemens conductance with a slight preference for anions.</text>
</comment>
<keyword evidence="5 7" id="KW-1133">Transmembrane helix</keyword>
<evidence type="ECO:0000256" key="7">
    <source>
        <dbReference type="RuleBase" id="RU369025"/>
    </source>
</evidence>
<reference evidence="12" key="1">
    <citation type="journal article" date="2019" name="Int. J. Syst. Evol. Microbiol.">
        <title>The Global Catalogue of Microorganisms (GCM) 10K type strain sequencing project: providing services to taxonomists for standard genome sequencing and annotation.</title>
        <authorList>
            <consortium name="The Broad Institute Genomics Platform"/>
            <consortium name="The Broad Institute Genome Sequencing Center for Infectious Disease"/>
            <person name="Wu L."/>
            <person name="Ma J."/>
        </authorList>
    </citation>
    <scope>NUCLEOTIDE SEQUENCE [LARGE SCALE GENOMIC DNA]</scope>
    <source>
        <strain evidence="12">CECT 7069</strain>
    </source>
</reference>
<dbReference type="Gene3D" id="3.30.70.100">
    <property type="match status" value="1"/>
</dbReference>
<dbReference type="InterPro" id="IPR006685">
    <property type="entry name" value="MscS_channel_2nd"/>
</dbReference>
<dbReference type="InterPro" id="IPR049278">
    <property type="entry name" value="MS_channel_C"/>
</dbReference>
<accession>A0ABT8BK98</accession>
<proteinExistence type="inferred from homology"/>
<organism evidence="11 12">
    <name type="scientific">Methylobacterium adhaesivum</name>
    <dbReference type="NCBI Taxonomy" id="333297"/>
    <lineage>
        <taxon>Bacteria</taxon>
        <taxon>Pseudomonadati</taxon>
        <taxon>Pseudomonadota</taxon>
        <taxon>Alphaproteobacteria</taxon>
        <taxon>Hyphomicrobiales</taxon>
        <taxon>Methylobacteriaceae</taxon>
        <taxon>Methylobacterium</taxon>
    </lineage>
</organism>
<evidence type="ECO:0000313" key="11">
    <source>
        <dbReference type="EMBL" id="MDN3591950.1"/>
    </source>
</evidence>
<dbReference type="SUPFAM" id="SSF82689">
    <property type="entry name" value="Mechanosensitive channel protein MscS (YggB), C-terminal domain"/>
    <property type="match status" value="1"/>
</dbReference>
<dbReference type="PANTHER" id="PTHR30221">
    <property type="entry name" value="SMALL-CONDUCTANCE MECHANOSENSITIVE CHANNEL"/>
    <property type="match status" value="1"/>
</dbReference>
<dbReference type="Pfam" id="PF00924">
    <property type="entry name" value="MS_channel_2nd"/>
    <property type="match status" value="1"/>
</dbReference>
<protein>
    <recommendedName>
        <fullName evidence="7">Small-conductance mechanosensitive channel</fullName>
    </recommendedName>
</protein>
<dbReference type="Proteomes" id="UP001224644">
    <property type="component" value="Unassembled WGS sequence"/>
</dbReference>
<dbReference type="Pfam" id="PF21082">
    <property type="entry name" value="MS_channel_3rd"/>
    <property type="match status" value="1"/>
</dbReference>
<dbReference type="EMBL" id="JAUFPX010000014">
    <property type="protein sequence ID" value="MDN3591950.1"/>
    <property type="molecule type" value="Genomic_DNA"/>
</dbReference>